<dbReference type="GO" id="GO:0016042">
    <property type="term" value="P:lipid catabolic process"/>
    <property type="evidence" value="ECO:0007669"/>
    <property type="project" value="InterPro"/>
</dbReference>
<keyword evidence="3" id="KW-0560">Oxidoreductase</keyword>
<dbReference type="InterPro" id="IPR009770">
    <property type="entry name" value="HGLS"/>
</dbReference>
<comment type="caution">
    <text evidence="10">The sequence shown here is derived from an EMBL/GenBank/DDBJ whole genome shotgun (WGS) entry which is preliminary data.</text>
</comment>
<comment type="cofactor">
    <cofactor evidence="1">
        <name>Fe(2+)</name>
        <dbReference type="ChEBI" id="CHEBI:29033"/>
    </cofactor>
</comment>
<comment type="similarity">
    <text evidence="5">Belongs to the 2-oxoadipate dioxygenase/decarboxylase family.</text>
</comment>
<dbReference type="EC" id="1.13.11.93" evidence="6"/>
<dbReference type="GO" id="GO:0051213">
    <property type="term" value="F:dioxygenase activity"/>
    <property type="evidence" value="ECO:0007669"/>
    <property type="project" value="UniProtKB-KW"/>
</dbReference>
<reference evidence="10 11" key="1">
    <citation type="journal article" date="2016" name="Genome Biol. Evol.">
        <title>Divergent and convergent evolution of fungal pathogenicity.</title>
        <authorList>
            <person name="Shang Y."/>
            <person name="Xiao G."/>
            <person name="Zheng P."/>
            <person name="Cen K."/>
            <person name="Zhan S."/>
            <person name="Wang C."/>
        </authorList>
    </citation>
    <scope>NUCLEOTIDE SEQUENCE [LARGE SCALE GENOMIC DNA]</scope>
    <source>
        <strain evidence="10 11">ARSEF 2679</strain>
    </source>
</reference>
<dbReference type="STRING" id="1081104.A0A167W066"/>
<keyword evidence="9" id="KW-0732">Signal</keyword>
<dbReference type="GO" id="GO:0016787">
    <property type="term" value="F:hydrolase activity"/>
    <property type="evidence" value="ECO:0007669"/>
    <property type="project" value="InterPro"/>
</dbReference>
<dbReference type="PANTHER" id="PTHR39479">
    <property type="match status" value="1"/>
</dbReference>
<dbReference type="InterPro" id="IPR002918">
    <property type="entry name" value="Lipase_EstA/Esterase_EstB"/>
</dbReference>
<evidence type="ECO:0000256" key="4">
    <source>
        <dbReference type="ARBA" id="ARBA00023004"/>
    </source>
</evidence>
<evidence type="ECO:0000256" key="6">
    <source>
        <dbReference type="ARBA" id="ARBA00035023"/>
    </source>
</evidence>
<evidence type="ECO:0000313" key="10">
    <source>
        <dbReference type="EMBL" id="OAA63169.1"/>
    </source>
</evidence>
<evidence type="ECO:0000256" key="8">
    <source>
        <dbReference type="SAM" id="MobiDB-lite"/>
    </source>
</evidence>
<dbReference type="Gene3D" id="3.10.180.80">
    <property type="entry name" value="Uncharacterised protein PF07063, DUF1338"/>
    <property type="match status" value="1"/>
</dbReference>
<dbReference type="Gene3D" id="3.40.50.1820">
    <property type="entry name" value="alpha/beta hydrolase"/>
    <property type="match status" value="1"/>
</dbReference>
<proteinExistence type="inferred from homology"/>
<evidence type="ECO:0000256" key="1">
    <source>
        <dbReference type="ARBA" id="ARBA00001954"/>
    </source>
</evidence>
<dbReference type="EMBL" id="AZHB01000011">
    <property type="protein sequence ID" value="OAA63169.1"/>
    <property type="molecule type" value="Genomic_DNA"/>
</dbReference>
<dbReference type="Pfam" id="PF01674">
    <property type="entry name" value="Lipase_2"/>
    <property type="match status" value="1"/>
</dbReference>
<keyword evidence="4" id="KW-0408">Iron</keyword>
<feature type="compositionally biased region" description="Basic residues" evidence="8">
    <location>
        <begin position="408"/>
        <end position="418"/>
    </location>
</feature>
<keyword evidence="2" id="KW-0223">Dioxygenase</keyword>
<dbReference type="Pfam" id="PF07063">
    <property type="entry name" value="HGLS"/>
    <property type="match status" value="1"/>
</dbReference>
<sequence length="675" mass="72928">MQSTIALAGIAALLRIAHASPVAVAPEAARASLFNLTNDWDCRSDKNPVIALHGLFAQRNFDLNFLEAWLRPRGYCTYGLTYGAHPLLPTLGGVRLVAESSQEIVDLIDEVLARTGAPKVDLVGHSEGGLQALYVPKVRNMSAKVDKIVAIAPPTHGTDFSKLLSLADALDVRAEVNELLTTVGCPACLDVANGDAIKALNDGPIVQPGNTVTVLATKYDAIVTPAGKTSFIDEPGVTNILIQDVCPIDIAGHVSLAIDTNVFELTLNALQGKNGRKFSGNLTSNLERLTAERHGAIRLGTAYELHTIRRVFNLLDMHPVGYYDLSVAGLPMHATAFRPTRHASLERNPFRVFTTPLRPKLLASARARELSKTLLARRNIFSDGLLRMLDAADSLAGHLTRAQAAVRSPRRRRPRRRVPAPQGGAPDILADIACFWTAHINHLTSRTLDIARAQAAMRARGMRAKERIEGPPPRACPILLRQTSFLALEERVSFPADAEAETLVAATHTPAGRDLYDALLSECAEKSVGLGPEEAEAVARQVFAAFPDTWDSLRSQGLIYCRYSVLRQPEGRPAVAGANENTLEQLVADEFVEAAPITYEDFLPFSAAGIFHSNLSASGQPKDVGIQEEGSDQPAFESALGSPVLDMYKWDASVQKASIQAVSRELGMGLIELGR</sequence>
<dbReference type="SMART" id="SM01150">
    <property type="entry name" value="DUF1338"/>
    <property type="match status" value="1"/>
</dbReference>
<evidence type="ECO:0000256" key="9">
    <source>
        <dbReference type="SAM" id="SignalP"/>
    </source>
</evidence>
<evidence type="ECO:0000256" key="2">
    <source>
        <dbReference type="ARBA" id="ARBA00022964"/>
    </source>
</evidence>
<feature type="chain" id="PRO_5007893707" description="2-oxoadipate dioxygenase/decarboxylase" evidence="9">
    <location>
        <begin position="20"/>
        <end position="675"/>
    </location>
</feature>
<dbReference type="AlphaFoldDB" id="A0A167W066"/>
<name>A0A167W066_CORFA</name>
<accession>A0A167W066</accession>
<dbReference type="SUPFAM" id="SSF53474">
    <property type="entry name" value="alpha/beta-Hydrolases"/>
    <property type="match status" value="1"/>
</dbReference>
<feature type="signal peptide" evidence="9">
    <location>
        <begin position="1"/>
        <end position="19"/>
    </location>
</feature>
<organism evidence="10 11">
    <name type="scientific">Cordyceps fumosorosea (strain ARSEF 2679)</name>
    <name type="common">Isaria fumosorosea</name>
    <dbReference type="NCBI Taxonomy" id="1081104"/>
    <lineage>
        <taxon>Eukaryota</taxon>
        <taxon>Fungi</taxon>
        <taxon>Dikarya</taxon>
        <taxon>Ascomycota</taxon>
        <taxon>Pezizomycotina</taxon>
        <taxon>Sordariomycetes</taxon>
        <taxon>Hypocreomycetidae</taxon>
        <taxon>Hypocreales</taxon>
        <taxon>Cordycipitaceae</taxon>
        <taxon>Cordyceps</taxon>
    </lineage>
</organism>
<keyword evidence="11" id="KW-1185">Reference proteome</keyword>
<evidence type="ECO:0000256" key="5">
    <source>
        <dbReference type="ARBA" id="ARBA00035013"/>
    </source>
</evidence>
<protein>
    <recommendedName>
        <fullName evidence="6">2-oxoadipate dioxygenase/decarboxylase</fullName>
        <ecNumber evidence="6">1.13.11.93</ecNumber>
    </recommendedName>
    <alternativeName>
        <fullName evidence="7">2-hydroxyglutarate synthase</fullName>
    </alternativeName>
</protein>
<dbReference type="OrthoDB" id="8300246at2759"/>
<dbReference type="RefSeq" id="XP_018704376.1">
    <property type="nucleotide sequence ID" value="XM_018848650.1"/>
</dbReference>
<dbReference type="PANTHER" id="PTHR39479:SF2">
    <property type="entry name" value="2-OXOADIPATE DIOXYGENASE_DECARBOXYLASE"/>
    <property type="match status" value="1"/>
</dbReference>
<dbReference type="InterPro" id="IPR029058">
    <property type="entry name" value="AB_hydrolase_fold"/>
</dbReference>
<gene>
    <name evidence="10" type="ORF">ISF_05045</name>
</gene>
<evidence type="ECO:0000313" key="11">
    <source>
        <dbReference type="Proteomes" id="UP000076744"/>
    </source>
</evidence>
<feature type="region of interest" description="Disordered" evidence="8">
    <location>
        <begin position="402"/>
        <end position="424"/>
    </location>
</feature>
<dbReference type="GeneID" id="30021337"/>
<evidence type="ECO:0000256" key="7">
    <source>
        <dbReference type="ARBA" id="ARBA00035045"/>
    </source>
</evidence>
<dbReference type="Proteomes" id="UP000076744">
    <property type="component" value="Unassembled WGS sequence"/>
</dbReference>
<evidence type="ECO:0000256" key="3">
    <source>
        <dbReference type="ARBA" id="ARBA00023002"/>
    </source>
</evidence>